<accession>A0AAP2CI11</accession>
<feature type="transmembrane region" description="Helical" evidence="1">
    <location>
        <begin position="59"/>
        <end position="80"/>
    </location>
</feature>
<dbReference type="InterPro" id="IPR006860">
    <property type="entry name" value="FecR"/>
</dbReference>
<dbReference type="Gene3D" id="3.55.50.30">
    <property type="match status" value="1"/>
</dbReference>
<dbReference type="InterPro" id="IPR012373">
    <property type="entry name" value="Ferrdict_sens_TM"/>
</dbReference>
<keyword evidence="1" id="KW-1133">Transmembrane helix</keyword>
<comment type="caution">
    <text evidence="4">The sequence shown here is derived from an EMBL/GenBank/DDBJ whole genome shotgun (WGS) entry which is preliminary data.</text>
</comment>
<evidence type="ECO:0000259" key="2">
    <source>
        <dbReference type="Pfam" id="PF04773"/>
    </source>
</evidence>
<sequence length="359" mass="40993">MREKIPNDGSGNAERFLKKFQREFKVIFSQKKISTERKDRLWQNIDQEINQPFISKSNYLPLGLAASLSFLLVFFTYQFLISQSDQMEALAARADMSSVTETQLILSEDETLLLENDDSDIDYSKKGEINIDRKAKAAASSEYNTLIVPYGKKSRLTLEDGTKVWVNSGSKLIYPVSFNDKERKLFVEGEAFFEVAKDEKRPFTVQSKNMDLRVLGTAFNISSYPDESTVSAVLVSGSVEIHTDKKAIFKGKGHMLKPNDRAVFGPATGEVKIKPVDTEYYVAWKDGYIKLRNTNLKTISKRLEKFYNVKIELVDPSINEETFTGKLDLKQDLEEVLDILTATTSLKYSKNERRYLLMK</sequence>
<feature type="domain" description="Protein FecR C-terminal" evidence="3">
    <location>
        <begin position="289"/>
        <end position="355"/>
    </location>
</feature>
<dbReference type="InterPro" id="IPR032508">
    <property type="entry name" value="FecR_C"/>
</dbReference>
<gene>
    <name evidence="4" type="ORF">KI659_11045</name>
</gene>
<dbReference type="PANTHER" id="PTHR30273">
    <property type="entry name" value="PERIPLASMIC SIGNAL SENSOR AND SIGMA FACTOR ACTIVATOR FECR-RELATED"/>
    <property type="match status" value="1"/>
</dbReference>
<dbReference type="Proteomes" id="UP001319104">
    <property type="component" value="Unassembled WGS sequence"/>
</dbReference>
<name>A0AAP2CI11_9BACT</name>
<dbReference type="FunFam" id="2.60.120.1440:FF:000001">
    <property type="entry name" value="Putative anti-sigma factor"/>
    <property type="match status" value="1"/>
</dbReference>
<keyword evidence="5" id="KW-1185">Reference proteome</keyword>
<dbReference type="GO" id="GO:0016989">
    <property type="term" value="F:sigma factor antagonist activity"/>
    <property type="evidence" value="ECO:0007669"/>
    <property type="project" value="TreeGrafter"/>
</dbReference>
<evidence type="ECO:0000313" key="4">
    <source>
        <dbReference type="EMBL" id="MBS9524552.1"/>
    </source>
</evidence>
<dbReference type="PANTHER" id="PTHR30273:SF2">
    <property type="entry name" value="PROTEIN FECR"/>
    <property type="match status" value="1"/>
</dbReference>
<keyword evidence="1" id="KW-0812">Transmembrane</keyword>
<feature type="domain" description="FecR protein" evidence="2">
    <location>
        <begin position="151"/>
        <end position="240"/>
    </location>
</feature>
<keyword evidence="1" id="KW-0472">Membrane</keyword>
<protein>
    <submittedName>
        <fullName evidence="4">FecR domain-containing protein</fullName>
    </submittedName>
</protein>
<evidence type="ECO:0000259" key="3">
    <source>
        <dbReference type="Pfam" id="PF16344"/>
    </source>
</evidence>
<proteinExistence type="predicted"/>
<evidence type="ECO:0000256" key="1">
    <source>
        <dbReference type="SAM" id="Phobius"/>
    </source>
</evidence>
<reference evidence="4 5" key="1">
    <citation type="submission" date="2021-05" db="EMBL/GenBank/DDBJ databases">
        <authorList>
            <person name="Zhang Z.D."/>
            <person name="Osman G."/>
        </authorList>
    </citation>
    <scope>NUCLEOTIDE SEQUENCE [LARGE SCALE GENOMIC DNA]</scope>
    <source>
        <strain evidence="4 5">KCTC 32217</strain>
    </source>
</reference>
<dbReference type="Pfam" id="PF16344">
    <property type="entry name" value="FecR_C"/>
    <property type="match status" value="1"/>
</dbReference>
<dbReference type="RefSeq" id="WP_213945405.1">
    <property type="nucleotide sequence ID" value="NZ_JAHCMY010000005.1"/>
</dbReference>
<dbReference type="AlphaFoldDB" id="A0AAP2CI11"/>
<organism evidence="4 5">
    <name type="scientific">Litoribacter ruber</name>
    <dbReference type="NCBI Taxonomy" id="702568"/>
    <lineage>
        <taxon>Bacteria</taxon>
        <taxon>Pseudomonadati</taxon>
        <taxon>Bacteroidota</taxon>
        <taxon>Cytophagia</taxon>
        <taxon>Cytophagales</taxon>
        <taxon>Cyclobacteriaceae</taxon>
        <taxon>Litoribacter</taxon>
    </lineage>
</organism>
<dbReference type="Gene3D" id="2.60.120.1440">
    <property type="match status" value="1"/>
</dbReference>
<dbReference type="Pfam" id="PF04773">
    <property type="entry name" value="FecR"/>
    <property type="match status" value="1"/>
</dbReference>
<evidence type="ECO:0000313" key="5">
    <source>
        <dbReference type="Proteomes" id="UP001319104"/>
    </source>
</evidence>
<dbReference type="EMBL" id="JAHCMY010000005">
    <property type="protein sequence ID" value="MBS9524552.1"/>
    <property type="molecule type" value="Genomic_DNA"/>
</dbReference>